<dbReference type="EMBL" id="FMIA01000002">
    <property type="protein sequence ID" value="SCL62532.1"/>
    <property type="molecule type" value="Genomic_DNA"/>
</dbReference>
<protein>
    <recommendedName>
        <fullName evidence="2">KANL3/Tex30 alpha/beta hydrolase-like domain-containing protein</fullName>
    </recommendedName>
</protein>
<dbReference type="PANTHER" id="PTHR13136:SF11">
    <property type="entry name" value="TESTIS-EXPRESSED PROTEIN 30"/>
    <property type="match status" value="1"/>
</dbReference>
<dbReference type="PANTHER" id="PTHR13136">
    <property type="entry name" value="TESTIS DEVELOPMENT PROTEIN PRTD"/>
    <property type="match status" value="1"/>
</dbReference>
<sequence length="206" mass="21302">MPDHDSIEISTPRGPARVDTDPPAGPAATLLVLGHGAGGSVDAPDLLALRDAAVAAGLLVARVTQPYRVAGRRAPAPAGHLDEAWLAVVTQLRRRHPGASTLLLGGRSSGARVACRTAPALGAAGVVALAFPLHPPGRPERSRAAELPTAVPTLVVNGDRDPFGVPVAEGVVRVVERPGERHDLGRDPAGTATVVLDWLRRQGWAH</sequence>
<gene>
    <name evidence="3" type="ORF">GA0070617_4949</name>
</gene>
<dbReference type="SUPFAM" id="SSF53474">
    <property type="entry name" value="alpha/beta-Hydrolases"/>
    <property type="match status" value="1"/>
</dbReference>
<evidence type="ECO:0000256" key="1">
    <source>
        <dbReference type="SAM" id="MobiDB-lite"/>
    </source>
</evidence>
<dbReference type="AlphaFoldDB" id="A0A1C6V858"/>
<dbReference type="STRING" id="683228.GA0070617_4949"/>
<keyword evidence="4" id="KW-1185">Reference proteome</keyword>
<dbReference type="Gene3D" id="3.40.50.1820">
    <property type="entry name" value="alpha/beta hydrolase"/>
    <property type="match status" value="1"/>
</dbReference>
<name>A0A1C6V858_9ACTN</name>
<dbReference type="Pfam" id="PF20408">
    <property type="entry name" value="Abhydrolase_11"/>
    <property type="match status" value="1"/>
</dbReference>
<dbReference type="InterPro" id="IPR026555">
    <property type="entry name" value="NSL3/Tex30"/>
</dbReference>
<proteinExistence type="predicted"/>
<accession>A0A1C6V858</accession>
<dbReference type="RefSeq" id="WP_091443291.1">
    <property type="nucleotide sequence ID" value="NZ_BMMJ01000017.1"/>
</dbReference>
<organism evidence="3 4">
    <name type="scientific">Micromonospora yangpuensis</name>
    <dbReference type="NCBI Taxonomy" id="683228"/>
    <lineage>
        <taxon>Bacteria</taxon>
        <taxon>Bacillati</taxon>
        <taxon>Actinomycetota</taxon>
        <taxon>Actinomycetes</taxon>
        <taxon>Micromonosporales</taxon>
        <taxon>Micromonosporaceae</taxon>
        <taxon>Micromonospora</taxon>
    </lineage>
</organism>
<evidence type="ECO:0000259" key="2">
    <source>
        <dbReference type="Pfam" id="PF20408"/>
    </source>
</evidence>
<evidence type="ECO:0000313" key="3">
    <source>
        <dbReference type="EMBL" id="SCL62532.1"/>
    </source>
</evidence>
<dbReference type="InterPro" id="IPR029058">
    <property type="entry name" value="AB_hydrolase_fold"/>
</dbReference>
<evidence type="ECO:0000313" key="4">
    <source>
        <dbReference type="Proteomes" id="UP000198937"/>
    </source>
</evidence>
<feature type="region of interest" description="Disordered" evidence="1">
    <location>
        <begin position="1"/>
        <end position="24"/>
    </location>
</feature>
<dbReference type="OrthoDB" id="652634at2"/>
<feature type="domain" description="KANL3/Tex30 alpha/beta hydrolase-like" evidence="2">
    <location>
        <begin position="29"/>
        <end position="164"/>
    </location>
</feature>
<dbReference type="Proteomes" id="UP000198937">
    <property type="component" value="Unassembled WGS sequence"/>
</dbReference>
<reference evidence="3 4" key="1">
    <citation type="submission" date="2016-06" db="EMBL/GenBank/DDBJ databases">
        <authorList>
            <person name="Kjaerup R.B."/>
            <person name="Dalgaard T.S."/>
            <person name="Juul-Madsen H.R."/>
        </authorList>
    </citation>
    <scope>NUCLEOTIDE SEQUENCE [LARGE SCALE GENOMIC DNA]</scope>
    <source>
        <strain evidence="3 4">DSM 45577</strain>
    </source>
</reference>
<dbReference type="InterPro" id="IPR046879">
    <property type="entry name" value="KANL3/Tex30_Abhydrolase"/>
</dbReference>